<proteinExistence type="predicted"/>
<sequence length="85" mass="8957">MAEARSSLDPAGLGTCAQGLDTDYPTLKFPQGPVLKGIYGPTLGTTMVFATTPGQGYRASSEAGHSQSCTERDHSHMNRLKPAAF</sequence>
<keyword evidence="3" id="KW-1185">Reference proteome</keyword>
<dbReference type="AlphaFoldDB" id="A0A699YUM4"/>
<protein>
    <submittedName>
        <fullName evidence="2">Uncharacterized protein</fullName>
    </submittedName>
</protein>
<comment type="caution">
    <text evidence="2">The sequence shown here is derived from an EMBL/GenBank/DDBJ whole genome shotgun (WGS) entry which is preliminary data.</text>
</comment>
<evidence type="ECO:0000313" key="3">
    <source>
        <dbReference type="Proteomes" id="UP000485058"/>
    </source>
</evidence>
<evidence type="ECO:0000256" key="1">
    <source>
        <dbReference type="SAM" id="MobiDB-lite"/>
    </source>
</evidence>
<dbReference type="EMBL" id="BLLF01000557">
    <property type="protein sequence ID" value="GFH12945.1"/>
    <property type="molecule type" value="Genomic_DNA"/>
</dbReference>
<feature type="region of interest" description="Disordered" evidence="1">
    <location>
        <begin position="56"/>
        <end position="85"/>
    </location>
</feature>
<evidence type="ECO:0000313" key="2">
    <source>
        <dbReference type="EMBL" id="GFH12945.1"/>
    </source>
</evidence>
<name>A0A699YUM4_HAELA</name>
<reference evidence="2 3" key="1">
    <citation type="submission" date="2020-02" db="EMBL/GenBank/DDBJ databases">
        <title>Draft genome sequence of Haematococcus lacustris strain NIES-144.</title>
        <authorList>
            <person name="Morimoto D."/>
            <person name="Nakagawa S."/>
            <person name="Yoshida T."/>
            <person name="Sawayama S."/>
        </authorList>
    </citation>
    <scope>NUCLEOTIDE SEQUENCE [LARGE SCALE GENOMIC DNA]</scope>
    <source>
        <strain evidence="2 3">NIES-144</strain>
    </source>
</reference>
<dbReference type="Proteomes" id="UP000485058">
    <property type="component" value="Unassembled WGS sequence"/>
</dbReference>
<gene>
    <name evidence="2" type="ORF">HaLaN_08729</name>
</gene>
<accession>A0A699YUM4</accession>
<organism evidence="2 3">
    <name type="scientific">Haematococcus lacustris</name>
    <name type="common">Green alga</name>
    <name type="synonym">Haematococcus pluvialis</name>
    <dbReference type="NCBI Taxonomy" id="44745"/>
    <lineage>
        <taxon>Eukaryota</taxon>
        <taxon>Viridiplantae</taxon>
        <taxon>Chlorophyta</taxon>
        <taxon>core chlorophytes</taxon>
        <taxon>Chlorophyceae</taxon>
        <taxon>CS clade</taxon>
        <taxon>Chlamydomonadales</taxon>
        <taxon>Haematococcaceae</taxon>
        <taxon>Haematococcus</taxon>
    </lineage>
</organism>